<feature type="transmembrane region" description="Helical" evidence="1">
    <location>
        <begin position="93"/>
        <end position="110"/>
    </location>
</feature>
<gene>
    <name evidence="2" type="ORF">UT23_C0032G0009</name>
</gene>
<sequence>QSGLQEEITQKVNFERQVSGLPNVANEIFHNKAIEYSKELIGGYLQNFSNDFLLLTGDHNPRHNPAESGAVYLVEVATLFVGIFVLRVKSRKLFQFLILWLLVSPVSGVLTGEPHFLRNSIMLPPLILLSAYGLPQIKSKYLVGVIVAAILLQMVFVLERIYLIAPTQHAGFWSQSARTASEAAIHKKDDYKKIFLLTKIDNIEYAYPVYAKIDPSLVIGQSKSGFPKKYGNIAITDKIEDFERGEDVLVITIDSKNELLYETGIKK</sequence>
<comment type="caution">
    <text evidence="2">The sequence shown here is derived from an EMBL/GenBank/DDBJ whole genome shotgun (WGS) entry which is preliminary data.</text>
</comment>
<reference evidence="2 3" key="1">
    <citation type="journal article" date="2015" name="Nature">
        <title>rRNA introns, odd ribosomes, and small enigmatic genomes across a large radiation of phyla.</title>
        <authorList>
            <person name="Brown C.T."/>
            <person name="Hug L.A."/>
            <person name="Thomas B.C."/>
            <person name="Sharon I."/>
            <person name="Castelle C.J."/>
            <person name="Singh A."/>
            <person name="Wilkins M.J."/>
            <person name="Williams K.H."/>
            <person name="Banfield J.F."/>
        </authorList>
    </citation>
    <scope>NUCLEOTIDE SEQUENCE [LARGE SCALE GENOMIC DNA]</scope>
</reference>
<feature type="non-terminal residue" evidence="2">
    <location>
        <position position="1"/>
    </location>
</feature>
<dbReference type="EMBL" id="LBWA01000032">
    <property type="protein sequence ID" value="KKQ96407.1"/>
    <property type="molecule type" value="Genomic_DNA"/>
</dbReference>
<accession>A0A0G0LZA2</accession>
<evidence type="ECO:0008006" key="4">
    <source>
        <dbReference type="Google" id="ProtNLM"/>
    </source>
</evidence>
<organism evidence="2 3">
    <name type="scientific">Candidatus Woesebacteria bacterium GW2011_GWA1_39_12</name>
    <dbReference type="NCBI Taxonomy" id="1618549"/>
    <lineage>
        <taxon>Bacteria</taxon>
        <taxon>Candidatus Woeseibacteriota</taxon>
    </lineage>
</organism>
<keyword evidence="1" id="KW-0812">Transmembrane</keyword>
<dbReference type="AlphaFoldDB" id="A0A0G0LZA2"/>
<keyword evidence="1" id="KW-1133">Transmembrane helix</keyword>
<protein>
    <recommendedName>
        <fullName evidence="4">Glycosyltransferase RgtA/B/C/D-like domain-containing protein</fullName>
    </recommendedName>
</protein>
<name>A0A0G0LZA2_9BACT</name>
<evidence type="ECO:0000313" key="3">
    <source>
        <dbReference type="Proteomes" id="UP000034325"/>
    </source>
</evidence>
<feature type="transmembrane region" description="Helical" evidence="1">
    <location>
        <begin position="141"/>
        <end position="158"/>
    </location>
</feature>
<evidence type="ECO:0000256" key="1">
    <source>
        <dbReference type="SAM" id="Phobius"/>
    </source>
</evidence>
<dbReference type="Proteomes" id="UP000034325">
    <property type="component" value="Unassembled WGS sequence"/>
</dbReference>
<feature type="transmembrane region" description="Helical" evidence="1">
    <location>
        <begin position="69"/>
        <end position="86"/>
    </location>
</feature>
<evidence type="ECO:0000313" key="2">
    <source>
        <dbReference type="EMBL" id="KKQ96407.1"/>
    </source>
</evidence>
<proteinExistence type="predicted"/>
<keyword evidence="1" id="KW-0472">Membrane</keyword>